<keyword evidence="3" id="KW-0067">ATP-binding</keyword>
<dbReference type="AlphaFoldDB" id="A0A2H0WUW2"/>
<dbReference type="GO" id="GO:0034605">
    <property type="term" value="P:cellular response to heat"/>
    <property type="evidence" value="ECO:0007669"/>
    <property type="project" value="TreeGrafter"/>
</dbReference>
<feature type="transmembrane region" description="Helical" evidence="5">
    <location>
        <begin position="126"/>
        <end position="149"/>
    </location>
</feature>
<dbReference type="InterPro" id="IPR001270">
    <property type="entry name" value="ClpA/B"/>
</dbReference>
<evidence type="ECO:0000256" key="4">
    <source>
        <dbReference type="ARBA" id="ARBA00023186"/>
    </source>
</evidence>
<dbReference type="Pfam" id="PF07724">
    <property type="entry name" value="AAA_2"/>
    <property type="match status" value="1"/>
</dbReference>
<dbReference type="InterPro" id="IPR003593">
    <property type="entry name" value="AAA+_ATPase"/>
</dbReference>
<dbReference type="PANTHER" id="PTHR11638">
    <property type="entry name" value="ATP-DEPENDENT CLP PROTEASE"/>
    <property type="match status" value="1"/>
</dbReference>
<reference evidence="9" key="1">
    <citation type="submission" date="2017-09" db="EMBL/GenBank/DDBJ databases">
        <title>Depth-based differentiation of microbial function through sediment-hosted aquifers and enrichment of novel symbionts in the deep terrestrial subsurface.</title>
        <authorList>
            <person name="Probst A.J."/>
            <person name="Ladd B."/>
            <person name="Jarett J.K."/>
            <person name="Geller-Mcgrath D.E."/>
            <person name="Sieber C.M.K."/>
            <person name="Emerson J.B."/>
            <person name="Anantharaman K."/>
            <person name="Thomas B.C."/>
            <person name="Malmstrom R."/>
            <person name="Stieglmeier M."/>
            <person name="Klingl A."/>
            <person name="Woyke T."/>
            <person name="Ryan C.M."/>
            <person name="Banfield J.F."/>
        </authorList>
    </citation>
    <scope>NUCLEOTIDE SEQUENCE [LARGE SCALE GENOMIC DNA]</scope>
</reference>
<dbReference type="Pfam" id="PF17871">
    <property type="entry name" value="AAA_lid_9"/>
    <property type="match status" value="1"/>
</dbReference>
<keyword evidence="1" id="KW-0677">Repeat</keyword>
<dbReference type="PANTHER" id="PTHR11638:SF18">
    <property type="entry name" value="HEAT SHOCK PROTEIN 104"/>
    <property type="match status" value="1"/>
</dbReference>
<feature type="domain" description="AAA+ ATPase" evidence="6">
    <location>
        <begin position="284"/>
        <end position="428"/>
    </location>
</feature>
<dbReference type="GO" id="GO:0005524">
    <property type="term" value="F:ATP binding"/>
    <property type="evidence" value="ECO:0007669"/>
    <property type="project" value="UniProtKB-KW"/>
</dbReference>
<dbReference type="InterPro" id="IPR027417">
    <property type="entry name" value="P-loop_NTPase"/>
</dbReference>
<dbReference type="GO" id="GO:0016887">
    <property type="term" value="F:ATP hydrolysis activity"/>
    <property type="evidence" value="ECO:0007669"/>
    <property type="project" value="InterPro"/>
</dbReference>
<dbReference type="CDD" id="cd19499">
    <property type="entry name" value="RecA-like_ClpB_Hsp104-like"/>
    <property type="match status" value="1"/>
</dbReference>
<feature type="transmembrane region" description="Helical" evidence="5">
    <location>
        <begin position="65"/>
        <end position="84"/>
    </location>
</feature>
<evidence type="ECO:0000256" key="1">
    <source>
        <dbReference type="ARBA" id="ARBA00022737"/>
    </source>
</evidence>
<dbReference type="SMART" id="SM01086">
    <property type="entry name" value="ClpB_D2-small"/>
    <property type="match status" value="1"/>
</dbReference>
<protein>
    <recommendedName>
        <fullName evidence="10">Clp R domain-containing protein</fullName>
    </recommendedName>
</protein>
<feature type="domain" description="Clp ATPase C-terminal" evidence="7">
    <location>
        <begin position="728"/>
        <end position="813"/>
    </location>
</feature>
<dbReference type="InterPro" id="IPR003959">
    <property type="entry name" value="ATPase_AAA_core"/>
</dbReference>
<dbReference type="Pfam" id="PF10431">
    <property type="entry name" value="ClpB_D2-small"/>
    <property type="match status" value="1"/>
</dbReference>
<dbReference type="Gene3D" id="3.40.50.300">
    <property type="entry name" value="P-loop containing nucleotide triphosphate hydrolases"/>
    <property type="match status" value="2"/>
</dbReference>
<name>A0A2H0WUW2_9BACT</name>
<organism evidence="8 9">
    <name type="scientific">Candidatus Portnoybacteria bacterium CG09_land_8_20_14_0_10_44_13</name>
    <dbReference type="NCBI Taxonomy" id="1974811"/>
    <lineage>
        <taxon>Bacteria</taxon>
        <taxon>Candidatus Portnoyibacteriota</taxon>
    </lineage>
</organism>
<evidence type="ECO:0000259" key="6">
    <source>
        <dbReference type="SMART" id="SM00382"/>
    </source>
</evidence>
<dbReference type="SMART" id="SM00382">
    <property type="entry name" value="AAA"/>
    <property type="match status" value="2"/>
</dbReference>
<dbReference type="PRINTS" id="PR00300">
    <property type="entry name" value="CLPPROTEASEA"/>
</dbReference>
<dbReference type="InterPro" id="IPR019489">
    <property type="entry name" value="Clp_ATPase_C"/>
</dbReference>
<accession>A0A2H0WUW2</accession>
<evidence type="ECO:0000313" key="8">
    <source>
        <dbReference type="EMBL" id="PIS16453.1"/>
    </source>
</evidence>
<dbReference type="Pfam" id="PF00004">
    <property type="entry name" value="AAA"/>
    <property type="match status" value="1"/>
</dbReference>
<evidence type="ECO:0000256" key="5">
    <source>
        <dbReference type="SAM" id="Phobius"/>
    </source>
</evidence>
<dbReference type="SUPFAM" id="SSF52540">
    <property type="entry name" value="P-loop containing nucleoside triphosphate hydrolases"/>
    <property type="match status" value="2"/>
</dbReference>
<dbReference type="InterPro" id="IPR041546">
    <property type="entry name" value="ClpA/ClpB_AAA_lid"/>
</dbReference>
<dbReference type="GO" id="GO:0005737">
    <property type="term" value="C:cytoplasm"/>
    <property type="evidence" value="ECO:0007669"/>
    <property type="project" value="TreeGrafter"/>
</dbReference>
<feature type="transmembrane region" description="Helical" evidence="5">
    <location>
        <begin position="90"/>
        <end position="114"/>
    </location>
</feature>
<sequence length="813" mass="93017">MYNYFFWHYTDGTREYLEIWRNYLRFFWRFFSVKLLLKTLFWPWRRDVTRHGRGFDPQEFLQVAAFNLISRFMGALVKLVTVAFCFLTELLIFILGLIFFGVWLLLPVVVLAFLLLGVRSLFVSSFFSALICFVLSGLLFWLPGLFYSISQKKFPSELSLAEMMKGGWFNLVWVRVGVDPERGRTVNSDELPNLLKEKDITEDEFNHVVSWVARQYEEKERKKRFWREENLLAKRGIGQDWIYGYSVHLDEVSKELNFIRGKEYHLIGREKEAEAIERVLARSEENNVLIVGEPGVGKKTIIKKFAKLIYDGHALPALSYKRALELDMGALMAGSANVSEMEARLRMVLDEATMAGNIILVIDNFNNYVGSQTGVGKIDISGALMPYLASRHIQVIGITTYDGLHKKIEAVPGLLKYFEKVEIKELEDDKMLLVLEDVVSSMEQRTAIRVTYRALKEIISKSGQYFADIAMPERAVDLLDEAFIYAASKTADKIIESRHVDVIISQKTEIPVGEVAMAEREKLSRLEDILHQRVINQEEAVKSIASAMRRSRMGVAEKKRPIGSFLFMGPTGVGKTETAKALAEAYFGKEERMIRLDMSEYQNLYDINRLIGSSEEEPGSLSTAVRETPFSLVLFDEIEKAHPNILNLFLQVLDEGWLTDFAGRKVSFRNTIIIATSNAGAELIREMVGQGLNLTAEKERLLDFLQSNNIFKPEFMNRFDRVTIFHPLSKEHLMKIAGLMLGGLNKRLAEQKIAVVITEPLLEKVVELGYDPQYGARPMRRVIQDKIEDLISRKILDGSLQKGQSIEIKPEEI</sequence>
<keyword evidence="4" id="KW-0143">Chaperone</keyword>
<dbReference type="InterPro" id="IPR050130">
    <property type="entry name" value="ClpA_ClpB"/>
</dbReference>
<keyword evidence="5" id="KW-0812">Transmembrane</keyword>
<dbReference type="Proteomes" id="UP000229080">
    <property type="component" value="Unassembled WGS sequence"/>
</dbReference>
<keyword evidence="5" id="KW-1133">Transmembrane helix</keyword>
<keyword evidence="5" id="KW-0472">Membrane</keyword>
<evidence type="ECO:0000259" key="7">
    <source>
        <dbReference type="SMART" id="SM01086"/>
    </source>
</evidence>
<evidence type="ECO:0008006" key="10">
    <source>
        <dbReference type="Google" id="ProtNLM"/>
    </source>
</evidence>
<gene>
    <name evidence="8" type="ORF">COT61_03845</name>
</gene>
<dbReference type="EMBL" id="PEZF01000124">
    <property type="protein sequence ID" value="PIS16453.1"/>
    <property type="molecule type" value="Genomic_DNA"/>
</dbReference>
<evidence type="ECO:0000256" key="3">
    <source>
        <dbReference type="ARBA" id="ARBA00022840"/>
    </source>
</evidence>
<comment type="caution">
    <text evidence="8">The sequence shown here is derived from an EMBL/GenBank/DDBJ whole genome shotgun (WGS) entry which is preliminary data.</text>
</comment>
<proteinExistence type="predicted"/>
<evidence type="ECO:0000256" key="2">
    <source>
        <dbReference type="ARBA" id="ARBA00022741"/>
    </source>
</evidence>
<feature type="domain" description="AAA+ ATPase" evidence="6">
    <location>
        <begin position="561"/>
        <end position="708"/>
    </location>
</feature>
<feature type="transmembrane region" description="Helical" evidence="5">
    <location>
        <begin position="26"/>
        <end position="44"/>
    </location>
</feature>
<evidence type="ECO:0000313" key="9">
    <source>
        <dbReference type="Proteomes" id="UP000229080"/>
    </source>
</evidence>
<dbReference type="CDD" id="cd00009">
    <property type="entry name" value="AAA"/>
    <property type="match status" value="1"/>
</dbReference>
<dbReference type="Gene3D" id="1.10.8.60">
    <property type="match status" value="2"/>
</dbReference>
<keyword evidence="2" id="KW-0547">Nucleotide-binding</keyword>